<keyword evidence="3" id="KW-0238">DNA-binding</keyword>
<dbReference type="InterPro" id="IPR052956">
    <property type="entry name" value="Mesenchyme-surface_protein"/>
</dbReference>
<dbReference type="PANTHER" id="PTHR46928">
    <property type="entry name" value="MESENCHYME-SPECIFIC CELL SURFACE GLYCOPROTEIN"/>
    <property type="match status" value="1"/>
</dbReference>
<dbReference type="InterPro" id="IPR011044">
    <property type="entry name" value="Quino_amine_DH_bsu"/>
</dbReference>
<dbReference type="Proteomes" id="UP000531216">
    <property type="component" value="Unassembled WGS sequence"/>
</dbReference>
<dbReference type="RefSeq" id="WP_090958353.1">
    <property type="nucleotide sequence ID" value="NZ_FOOA01000001.1"/>
</dbReference>
<proteinExistence type="predicted"/>
<dbReference type="InterPro" id="IPR015943">
    <property type="entry name" value="WD40/YVTN_repeat-like_dom_sf"/>
</dbReference>
<evidence type="ECO:0000259" key="2">
    <source>
        <dbReference type="Pfam" id="PF13449"/>
    </source>
</evidence>
<organism evidence="3 4">
    <name type="scientific">Aureimonas phyllosphaerae</name>
    <dbReference type="NCBI Taxonomy" id="1166078"/>
    <lineage>
        <taxon>Bacteria</taxon>
        <taxon>Pseudomonadati</taxon>
        <taxon>Pseudomonadota</taxon>
        <taxon>Alphaproteobacteria</taxon>
        <taxon>Hyphomicrobiales</taxon>
        <taxon>Aurantimonadaceae</taxon>
        <taxon>Aureimonas</taxon>
    </lineage>
</organism>
<evidence type="ECO:0000313" key="4">
    <source>
        <dbReference type="Proteomes" id="UP000531216"/>
    </source>
</evidence>
<dbReference type="Pfam" id="PF13449">
    <property type="entry name" value="Phytase-like"/>
    <property type="match status" value="1"/>
</dbReference>
<feature type="signal peptide" evidence="1">
    <location>
        <begin position="1"/>
        <end position="22"/>
    </location>
</feature>
<dbReference type="GO" id="GO:0003677">
    <property type="term" value="F:DNA binding"/>
    <property type="evidence" value="ECO:0007669"/>
    <property type="project" value="UniProtKB-KW"/>
</dbReference>
<dbReference type="EMBL" id="JACIDO010000001">
    <property type="protein sequence ID" value="MBB3934418.1"/>
    <property type="molecule type" value="Genomic_DNA"/>
</dbReference>
<protein>
    <submittedName>
        <fullName evidence="3">DNA-binding beta-propeller fold protein YncE</fullName>
    </submittedName>
</protein>
<dbReference type="SUPFAM" id="SSF50969">
    <property type="entry name" value="YVTN repeat-like/Quinoprotein amine dehydrogenase"/>
    <property type="match status" value="1"/>
</dbReference>
<dbReference type="PANTHER" id="PTHR46928:SF1">
    <property type="entry name" value="MESENCHYME-SPECIFIC CELL SURFACE GLYCOPROTEIN"/>
    <property type="match status" value="1"/>
</dbReference>
<dbReference type="Gene3D" id="2.130.10.10">
    <property type="entry name" value="YVTN repeat-like/Quinoprotein amine dehydrogenase"/>
    <property type="match status" value="1"/>
</dbReference>
<evidence type="ECO:0000256" key="1">
    <source>
        <dbReference type="SAM" id="SignalP"/>
    </source>
</evidence>
<keyword evidence="1" id="KW-0732">Signal</keyword>
<sequence>MRSIRLPAALALLASTALPAAAELVFNRIASFPVASNLPAGTDAKAPTSAEIITASGDGNTLVYSDSPHGGIGFIDITDARAPKSAGYVAFEGGEPTSVAASGAHVLAAVNTSKSFTEPSGFLATVSMADRTVTARCDLGGQPDSVAVSPDGTLAAVAIENERDEDRNDGALPQMPAGYVVLLPLRDGAPDCAGLRRVELTGIPAIAGEDPEPEFVSFNANNELAVTLQENNHIVLIDGKTAKVTGHFTAGTVALEGVDAEDDGKIAFTDTIEARPREPDAVKWLGTDRLVVANEGDWKGGTRGFTIFNRDGSVAYESGPAFEREVAKAGHYPDKRSDAKGVEPEGLEVAEFGGERFIFVLSERGSVVGVYRDTGAEPEFVQLLPSGISPEGAVAIPGRNLLATANEADLVEDGAARSHVMLYERAEGTPAYPQMVSIERDGVPIGWGALGALAADANEPKRLFAASDSVYGKAPTIYTIDATAKPARITDAMVVTENGEAAGKLDIEGLALDGAGGFWLASEGNPEKEVPHQLLHVDGKGVVVETVAFPAELLAHQTRFGAEGIAKVGNRLWVAVQRPWKDDPKNTTKLLAYDLDAKTWGAVRYPLEAPPAEGAWVGLSEITVSGDAAYLIERDNLIGDAARLKQITRVALDQLRPAPLGGDLPTVEKGVVRDLLPDLKAQTAGYVVDKVEGLAIDKDGTAFVVTDNDGVDDSSGETLFFEIGKLDEQSAAVRN</sequence>
<dbReference type="SUPFAM" id="SSF75011">
    <property type="entry name" value="3-carboxy-cis,cis-mucoante lactonizing enzyme"/>
    <property type="match status" value="1"/>
</dbReference>
<dbReference type="InterPro" id="IPR027372">
    <property type="entry name" value="Phytase-like_dom"/>
</dbReference>
<feature type="domain" description="Phytase-like" evidence="2">
    <location>
        <begin position="446"/>
        <end position="709"/>
    </location>
</feature>
<evidence type="ECO:0000313" key="3">
    <source>
        <dbReference type="EMBL" id="MBB3934418.1"/>
    </source>
</evidence>
<dbReference type="OrthoDB" id="9803927at2"/>
<comment type="caution">
    <text evidence="3">The sequence shown here is derived from an EMBL/GenBank/DDBJ whole genome shotgun (WGS) entry which is preliminary data.</text>
</comment>
<reference evidence="3 4" key="1">
    <citation type="submission" date="2020-08" db="EMBL/GenBank/DDBJ databases">
        <title>Genomic Encyclopedia of Type Strains, Phase IV (KMG-IV): sequencing the most valuable type-strain genomes for metagenomic binning, comparative biology and taxonomic classification.</title>
        <authorList>
            <person name="Goeker M."/>
        </authorList>
    </citation>
    <scope>NUCLEOTIDE SEQUENCE [LARGE SCALE GENOMIC DNA]</scope>
    <source>
        <strain evidence="3 4">DSM 25024</strain>
    </source>
</reference>
<keyword evidence="4" id="KW-1185">Reference proteome</keyword>
<dbReference type="AlphaFoldDB" id="A0A7W6BLY0"/>
<feature type="chain" id="PRO_5030660144" evidence="1">
    <location>
        <begin position="23"/>
        <end position="735"/>
    </location>
</feature>
<gene>
    <name evidence="3" type="ORF">GGR05_000529</name>
</gene>
<accession>A0A7W6BLY0</accession>
<name>A0A7W6BLY0_9HYPH</name>